<organism evidence="11 12">
    <name type="scientific">Oopsacas minuta</name>
    <dbReference type="NCBI Taxonomy" id="111878"/>
    <lineage>
        <taxon>Eukaryota</taxon>
        <taxon>Metazoa</taxon>
        <taxon>Porifera</taxon>
        <taxon>Hexactinellida</taxon>
        <taxon>Hexasterophora</taxon>
        <taxon>Lyssacinosida</taxon>
        <taxon>Leucopsacidae</taxon>
        <taxon>Oopsacas</taxon>
    </lineage>
</organism>
<comment type="caution">
    <text evidence="11">The sequence shown here is derived from an EMBL/GenBank/DDBJ whole genome shotgun (WGS) entry which is preliminary data.</text>
</comment>
<dbReference type="EMBL" id="JAKMXF010000166">
    <property type="protein sequence ID" value="KAI6656038.1"/>
    <property type="molecule type" value="Genomic_DNA"/>
</dbReference>
<dbReference type="GO" id="GO:0032580">
    <property type="term" value="C:Golgi cisterna membrane"/>
    <property type="evidence" value="ECO:0007669"/>
    <property type="project" value="UniProtKB-SubCell"/>
</dbReference>
<evidence type="ECO:0000256" key="3">
    <source>
        <dbReference type="ARBA" id="ARBA00022679"/>
    </source>
</evidence>
<dbReference type="PROSITE" id="PS51820">
    <property type="entry name" value="PA14"/>
    <property type="match status" value="1"/>
</dbReference>
<dbReference type="InterPro" id="IPR029044">
    <property type="entry name" value="Nucleotide-diphossugar_trans"/>
</dbReference>
<evidence type="ECO:0000256" key="9">
    <source>
        <dbReference type="RuleBase" id="RU364016"/>
    </source>
</evidence>
<comment type="similarity">
    <text evidence="2 9">Belongs to the chondroitin N-acetylgalactosaminyltransferase family.</text>
</comment>
<comment type="catalytic activity">
    <reaction evidence="9">
        <text>an N-acetyl-beta-D-glucosaminyl derivative + UDP-N-acetyl-alpha-D-galactosamine = an N-acetyl-beta-D-galactosaminyl-(1-&gt;4)-N-acetyl-beta-D-glucosaminyl derivative + UDP + H(+)</text>
        <dbReference type="Rhea" id="RHEA:20493"/>
        <dbReference type="ChEBI" id="CHEBI:15378"/>
        <dbReference type="ChEBI" id="CHEBI:58223"/>
        <dbReference type="ChEBI" id="CHEBI:61631"/>
        <dbReference type="ChEBI" id="CHEBI:67138"/>
        <dbReference type="ChEBI" id="CHEBI:138027"/>
        <dbReference type="EC" id="2.4.1.244"/>
    </reaction>
</comment>
<keyword evidence="8 9" id="KW-0472">Membrane</keyword>
<protein>
    <recommendedName>
        <fullName evidence="9">Beta-1,4-N-acetylgalactosaminyltransferase</fullName>
        <ecNumber evidence="9">2.4.1.244</ecNumber>
    </recommendedName>
</protein>
<keyword evidence="12" id="KW-1185">Reference proteome</keyword>
<dbReference type="PANTHER" id="PTHR12369:SF5">
    <property type="entry name" value="HEXOSYLTRANSFERASE"/>
    <property type="match status" value="1"/>
</dbReference>
<dbReference type="GO" id="GO:0033842">
    <property type="term" value="F:N-acetyl-beta-glucosaminyl-derivative 4-beta-N-acetylgalactosaminyltransferase activity"/>
    <property type="evidence" value="ECO:0007669"/>
    <property type="project" value="UniProtKB-EC"/>
</dbReference>
<dbReference type="Pfam" id="PF07691">
    <property type="entry name" value="PA14"/>
    <property type="match status" value="1"/>
</dbReference>
<dbReference type="InterPro" id="IPR037524">
    <property type="entry name" value="PA14/GLEYA"/>
</dbReference>
<feature type="domain" description="PA14" evidence="10">
    <location>
        <begin position="181"/>
        <end position="345"/>
    </location>
</feature>
<dbReference type="EC" id="2.4.1.244" evidence="9"/>
<evidence type="ECO:0000256" key="8">
    <source>
        <dbReference type="ARBA" id="ARBA00023136"/>
    </source>
</evidence>
<dbReference type="Proteomes" id="UP001165289">
    <property type="component" value="Unassembled WGS sequence"/>
</dbReference>
<keyword evidence="7 9" id="KW-0333">Golgi apparatus</keyword>
<comment type="subcellular location">
    <subcellularLocation>
        <location evidence="1 9">Golgi apparatus</location>
        <location evidence="1 9">Golgi stack membrane</location>
        <topology evidence="1 9">Single-pass type II membrane protein</topology>
    </subcellularLocation>
</comment>
<dbReference type="InterPro" id="IPR051227">
    <property type="entry name" value="CS_glycosyltransferase"/>
</dbReference>
<evidence type="ECO:0000259" key="10">
    <source>
        <dbReference type="PROSITE" id="PS51820"/>
    </source>
</evidence>
<name>A0AAV7K474_9METZ</name>
<evidence type="ECO:0000256" key="7">
    <source>
        <dbReference type="ARBA" id="ARBA00023034"/>
    </source>
</evidence>
<keyword evidence="4 9" id="KW-0812">Transmembrane</keyword>
<evidence type="ECO:0000256" key="6">
    <source>
        <dbReference type="ARBA" id="ARBA00022989"/>
    </source>
</evidence>
<feature type="transmembrane region" description="Helical" evidence="9">
    <location>
        <begin position="12"/>
        <end position="30"/>
    </location>
</feature>
<dbReference type="PANTHER" id="PTHR12369">
    <property type="entry name" value="CHONDROITIN SYNTHASE"/>
    <property type="match status" value="1"/>
</dbReference>
<dbReference type="InterPro" id="IPR011658">
    <property type="entry name" value="PA14_dom"/>
</dbReference>
<keyword evidence="3 9" id="KW-0808">Transferase</keyword>
<dbReference type="AlphaFoldDB" id="A0AAV7K474"/>
<dbReference type="InterPro" id="IPR008428">
    <property type="entry name" value="Chond_GalNAc"/>
</dbReference>
<sequence length="746" mass="86902">MRKSNIRKYCSTICFSILFFIALLHITGFLKQIELSPYETDFRGSISIDVNLRLKDSDSNFQPSQLEHDPNISSNAAIFVLVNSTKRLSVVGPDNTEKPRISLDIIEEIDVFPHSVFSENLPHVFPTEIPADDLFDPNILMIREKVVKIIRSSDYKEEFINPHAVYTALKDDFGMPRITQEMLGRMNVYVWWEFCSLYVEALRGLAGFPYNPPTKLYTDKLFISRGVQAYGQRIFGYIIPPRTGLYRFAISSDDCSELWLSYDHDPRHAEKIAYLGFYGQNMMKLWASTGEYTKDQNQQSLLTRLIQGKPYYMEILHVNSAGDDHVEVAWLIPGHADYEVISSTHIASFILDPEDRIVPETYHPKFALPMHNEQLVTTEQGLDERVELYRFPFFSQKLIAGIFSPCEYSPSFAVPHEIKRYMGVYEVKHLNVFPSDHTDVMNVDDKSYGNPVIEEMEVNIIMEIFLRKLKEHLPKMKFISLVNFEKSEDPAKGIRYLIECKVNMNSSQVYRISQYLYRKNDDLDNLCYPIGLKWDHQAFVHIVITVKNQGRWIRIFVENMEKIQEHTQDNFFGIILIDFDSTDIDLEILLRQSKLKHWILLRMAGSFIKVQAQNAAIDIVKDRNEIVFTCDLHLDIPINLIETIRKHTFKGRSGYAPVLTRLQCGHTIQNPLGFWEVHGYGLFSFFKPDWVAISGMNTEDYSDSWGGEDWDLVDRVLSHGYEIERLKHKNLYHFYHSRHGMWNNNR</sequence>
<dbReference type="Pfam" id="PF05679">
    <property type="entry name" value="CHGN"/>
    <property type="match status" value="1"/>
</dbReference>
<dbReference type="Gene3D" id="3.90.550.10">
    <property type="entry name" value="Spore Coat Polysaccharide Biosynthesis Protein SpsA, Chain A"/>
    <property type="match status" value="1"/>
</dbReference>
<proteinExistence type="inferred from homology"/>
<dbReference type="SUPFAM" id="SSF53448">
    <property type="entry name" value="Nucleotide-diphospho-sugar transferases"/>
    <property type="match status" value="1"/>
</dbReference>
<keyword evidence="5 9" id="KW-0735">Signal-anchor</keyword>
<accession>A0AAV7K474</accession>
<evidence type="ECO:0000313" key="11">
    <source>
        <dbReference type="EMBL" id="KAI6656038.1"/>
    </source>
</evidence>
<evidence type="ECO:0000256" key="1">
    <source>
        <dbReference type="ARBA" id="ARBA00004447"/>
    </source>
</evidence>
<dbReference type="Gene3D" id="2.60.120.1560">
    <property type="match status" value="1"/>
</dbReference>
<keyword evidence="6 9" id="KW-1133">Transmembrane helix</keyword>
<evidence type="ECO:0000256" key="4">
    <source>
        <dbReference type="ARBA" id="ARBA00022692"/>
    </source>
</evidence>
<dbReference type="SMART" id="SM00758">
    <property type="entry name" value="PA14"/>
    <property type="match status" value="1"/>
</dbReference>
<gene>
    <name evidence="11" type="ORF">LOD99_1772</name>
</gene>
<reference evidence="11 12" key="1">
    <citation type="journal article" date="2023" name="BMC Biol.">
        <title>The compact genome of the sponge Oopsacas minuta (Hexactinellida) is lacking key metazoan core genes.</title>
        <authorList>
            <person name="Santini S."/>
            <person name="Schenkelaars Q."/>
            <person name="Jourda C."/>
            <person name="Duchesne M."/>
            <person name="Belahbib H."/>
            <person name="Rocher C."/>
            <person name="Selva M."/>
            <person name="Riesgo A."/>
            <person name="Vervoort M."/>
            <person name="Leys S.P."/>
            <person name="Kodjabachian L."/>
            <person name="Le Bivic A."/>
            <person name="Borchiellini C."/>
            <person name="Claverie J.M."/>
            <person name="Renard E."/>
        </authorList>
    </citation>
    <scope>NUCLEOTIDE SEQUENCE [LARGE SCALE GENOMIC DNA]</scope>
    <source>
        <strain evidence="11">SPO-2</strain>
    </source>
</reference>
<evidence type="ECO:0000256" key="5">
    <source>
        <dbReference type="ARBA" id="ARBA00022968"/>
    </source>
</evidence>
<evidence type="ECO:0000313" key="12">
    <source>
        <dbReference type="Proteomes" id="UP001165289"/>
    </source>
</evidence>
<evidence type="ECO:0000256" key="2">
    <source>
        <dbReference type="ARBA" id="ARBA00009239"/>
    </source>
</evidence>
<comment type="function">
    <text evidence="9">Transfers N-acetylgalactosamine (GalNAc) from UDP-GalNAc to N-acetylglucosamine-beta-benzyl with a beta-1,4-linkage to form N,N'-diacetyllactosediamine, GalNAc-beta-1,4-GlcNAc structures in N-linked glycans and probably O-linked glycans.</text>
</comment>